<reference evidence="1" key="1">
    <citation type="submission" date="2018-03" db="EMBL/GenBank/DDBJ databases">
        <authorList>
            <person name="Guldener U."/>
        </authorList>
    </citation>
    <scope>NUCLEOTIDE SEQUENCE</scope>
</reference>
<dbReference type="InterPro" id="IPR036770">
    <property type="entry name" value="Ankyrin_rpt-contain_sf"/>
</dbReference>
<dbReference type="AlphaFoldDB" id="A0AAE8M1X5"/>
<comment type="caution">
    <text evidence="1">The sequence shown here is derived from an EMBL/GenBank/DDBJ whole genome shotgun (WGS) entry which is preliminary data.</text>
</comment>
<keyword evidence="2" id="KW-1185">Reference proteome</keyword>
<evidence type="ECO:0008006" key="3">
    <source>
        <dbReference type="Google" id="ProtNLM"/>
    </source>
</evidence>
<evidence type="ECO:0000313" key="2">
    <source>
        <dbReference type="Proteomes" id="UP001187734"/>
    </source>
</evidence>
<name>A0AAE8M1X5_9HYPO</name>
<protein>
    <recommendedName>
        <fullName evidence="3">Ankyrin</fullName>
    </recommendedName>
</protein>
<dbReference type="Gene3D" id="1.25.40.20">
    <property type="entry name" value="Ankyrin repeat-containing domain"/>
    <property type="match status" value="1"/>
</dbReference>
<dbReference type="SMART" id="SM00248">
    <property type="entry name" value="ANK"/>
    <property type="match status" value="2"/>
</dbReference>
<accession>A0AAE8M1X5</accession>
<dbReference type="InterPro" id="IPR002110">
    <property type="entry name" value="Ankyrin_rpt"/>
</dbReference>
<gene>
    <name evidence="1" type="ORF">FTOL_02126</name>
</gene>
<evidence type="ECO:0000313" key="1">
    <source>
        <dbReference type="EMBL" id="SPJ72398.1"/>
    </source>
</evidence>
<dbReference type="Proteomes" id="UP001187734">
    <property type="component" value="Unassembled WGS sequence"/>
</dbReference>
<dbReference type="SUPFAM" id="SSF48403">
    <property type="entry name" value="Ankyrin repeat"/>
    <property type="match status" value="1"/>
</dbReference>
<proteinExistence type="predicted"/>
<dbReference type="EMBL" id="ONZP01000058">
    <property type="protein sequence ID" value="SPJ72398.1"/>
    <property type="molecule type" value="Genomic_DNA"/>
</dbReference>
<organism evidence="1 2">
    <name type="scientific">Fusarium torulosum</name>
    <dbReference type="NCBI Taxonomy" id="33205"/>
    <lineage>
        <taxon>Eukaryota</taxon>
        <taxon>Fungi</taxon>
        <taxon>Dikarya</taxon>
        <taxon>Ascomycota</taxon>
        <taxon>Pezizomycotina</taxon>
        <taxon>Sordariomycetes</taxon>
        <taxon>Hypocreomycetidae</taxon>
        <taxon>Hypocreales</taxon>
        <taxon>Nectriaceae</taxon>
        <taxon>Fusarium</taxon>
    </lineage>
</organism>
<sequence>MSDFKPEPLVIAIDYFLNSLESSVSMTGPTDIDGTVFPLDAFSSTHVYGLCYSPQDATRMVISPICYAALHGLNTVIYSLFGLSKQNSQLQDDQLQVDRLQENLDLALFLALFSGHRKTADLLLDLGANPGRELSSNGLHGAASRGLKEEIYLYIREFEVWVDAVDQNFATPVMYAMQLNEPHDWDTIEYLFRLGADPHTEVEVGEGRWTYAQYARAMGKEDLAKRLEGADAASPTCYALSRESSYAIGQD</sequence>